<dbReference type="SUPFAM" id="SSF54928">
    <property type="entry name" value="RNA-binding domain, RBD"/>
    <property type="match status" value="1"/>
</dbReference>
<dbReference type="PANTHER" id="PTHR45880:SF2">
    <property type="entry name" value="GLYCINE-RICH RNA-BINDING PROTEIN 4, MITOCHONDRIAL ISOFORM X1"/>
    <property type="match status" value="1"/>
</dbReference>
<dbReference type="InterPro" id="IPR051847">
    <property type="entry name" value="RNA_proc/Spliceosome_comp"/>
</dbReference>
<sequence>MEDLTDAESYFEAVEDFSQCSLQDLFKNSLSIAKESVDFNNENNSPVFSNLMKSTIMPQGFHTDSAHLDIPDLYRENSYRHVSCNTELSWLSKSLNHKESQTTSSKTQDASVNTDTQLTNRDLTTKNLKRSFQTDKNVPKSVSDCHPDKNNVGIVQGKPICKLECKIPGQKVQKSVDETKSVNVHVGNLERSITESELMLEFQNYQVSKVFFQEQSSKSRFAILTFDNYTLAQSAVNEMDGKELRGRNIKVHVIKDSKCSLKGASSDCTDSARQMATPIKANHTAPQQVLGCDRSKEMSWNTQKNRPVPYPPVVQRLQPVPSFVDPTSFNPISSVPPYMVQSFLSSIMTFSALNNPLFGQCIVPYAQYRPPGPAWPPFPNVSPMKAKPVQNQCNFTQCSSLNSGSTTTFSKDQMSHSAKPVDSDSKYSEIRSSDVLNSRPPNSNNIEPVTIPLNVKASVKVSTSQT</sequence>
<dbReference type="SMART" id="SM00360">
    <property type="entry name" value="RRM"/>
    <property type="match status" value="1"/>
</dbReference>
<evidence type="ECO:0000256" key="1">
    <source>
        <dbReference type="ARBA" id="ARBA00022884"/>
    </source>
</evidence>
<dbReference type="InterPro" id="IPR000504">
    <property type="entry name" value="RRM_dom"/>
</dbReference>
<dbReference type="Gene3D" id="3.30.70.330">
    <property type="match status" value="1"/>
</dbReference>
<name>A0A8T2ILT3_9PIPI</name>
<feature type="compositionally biased region" description="Basic and acidic residues" evidence="3">
    <location>
        <begin position="419"/>
        <end position="432"/>
    </location>
</feature>
<keyword evidence="6" id="KW-1185">Reference proteome</keyword>
<protein>
    <recommendedName>
        <fullName evidence="4">RRM domain-containing protein</fullName>
    </recommendedName>
</protein>
<proteinExistence type="predicted"/>
<feature type="region of interest" description="Disordered" evidence="3">
    <location>
        <begin position="406"/>
        <end position="449"/>
    </location>
</feature>
<accession>A0A8T2ILT3</accession>
<dbReference type="GO" id="GO:0071013">
    <property type="term" value="C:catalytic step 2 spliceosome"/>
    <property type="evidence" value="ECO:0007669"/>
    <property type="project" value="TreeGrafter"/>
</dbReference>
<evidence type="ECO:0000259" key="4">
    <source>
        <dbReference type="PROSITE" id="PS50102"/>
    </source>
</evidence>
<evidence type="ECO:0000313" key="5">
    <source>
        <dbReference type="EMBL" id="KAG8432587.1"/>
    </source>
</evidence>
<gene>
    <name evidence="5" type="ORF">GDO86_017004</name>
</gene>
<dbReference type="PANTHER" id="PTHR45880">
    <property type="entry name" value="RNA-BINDING MOTIF PROTEIN, X-LINKED 2"/>
    <property type="match status" value="1"/>
</dbReference>
<dbReference type="InterPro" id="IPR012677">
    <property type="entry name" value="Nucleotide-bd_a/b_plait_sf"/>
</dbReference>
<keyword evidence="1 2" id="KW-0694">RNA-binding</keyword>
<dbReference type="Proteomes" id="UP000812440">
    <property type="component" value="Chromosome 9"/>
</dbReference>
<dbReference type="PROSITE" id="PS50102">
    <property type="entry name" value="RRM"/>
    <property type="match status" value="1"/>
</dbReference>
<dbReference type="GO" id="GO:0003723">
    <property type="term" value="F:RNA binding"/>
    <property type="evidence" value="ECO:0007669"/>
    <property type="project" value="UniProtKB-UniRule"/>
</dbReference>
<dbReference type="GO" id="GO:0005686">
    <property type="term" value="C:U2 snRNP"/>
    <property type="evidence" value="ECO:0007669"/>
    <property type="project" value="TreeGrafter"/>
</dbReference>
<dbReference type="EMBL" id="JAACNH010000009">
    <property type="protein sequence ID" value="KAG8432587.1"/>
    <property type="molecule type" value="Genomic_DNA"/>
</dbReference>
<feature type="region of interest" description="Disordered" evidence="3">
    <location>
        <begin position="101"/>
        <end position="121"/>
    </location>
</feature>
<reference evidence="5" key="1">
    <citation type="thesis" date="2020" institute="ProQuest LLC" country="789 East Eisenhower Parkway, Ann Arbor, MI, USA">
        <title>Comparative Genomics and Chromosome Evolution.</title>
        <authorList>
            <person name="Mudd A.B."/>
        </authorList>
    </citation>
    <scope>NUCLEOTIDE SEQUENCE</scope>
    <source>
        <strain evidence="5">Female2</strain>
        <tissue evidence="5">Blood</tissue>
    </source>
</reference>
<dbReference type="GO" id="GO:0071011">
    <property type="term" value="C:precatalytic spliceosome"/>
    <property type="evidence" value="ECO:0007669"/>
    <property type="project" value="TreeGrafter"/>
</dbReference>
<feature type="non-terminal residue" evidence="5">
    <location>
        <position position="1"/>
    </location>
</feature>
<evidence type="ECO:0000313" key="6">
    <source>
        <dbReference type="Proteomes" id="UP000812440"/>
    </source>
</evidence>
<organism evidence="5 6">
    <name type="scientific">Hymenochirus boettgeri</name>
    <name type="common">Congo dwarf clawed frog</name>
    <dbReference type="NCBI Taxonomy" id="247094"/>
    <lineage>
        <taxon>Eukaryota</taxon>
        <taxon>Metazoa</taxon>
        <taxon>Chordata</taxon>
        <taxon>Craniata</taxon>
        <taxon>Vertebrata</taxon>
        <taxon>Euteleostomi</taxon>
        <taxon>Amphibia</taxon>
        <taxon>Batrachia</taxon>
        <taxon>Anura</taxon>
        <taxon>Pipoidea</taxon>
        <taxon>Pipidae</taxon>
        <taxon>Pipinae</taxon>
        <taxon>Hymenochirus</taxon>
    </lineage>
</organism>
<feature type="compositionally biased region" description="Polar residues" evidence="3">
    <location>
        <begin position="406"/>
        <end position="416"/>
    </location>
</feature>
<evidence type="ECO:0000256" key="2">
    <source>
        <dbReference type="PROSITE-ProRule" id="PRU00176"/>
    </source>
</evidence>
<dbReference type="AlphaFoldDB" id="A0A8T2ILT3"/>
<dbReference type="Pfam" id="PF00076">
    <property type="entry name" value="RRM_1"/>
    <property type="match status" value="1"/>
</dbReference>
<dbReference type="GO" id="GO:0000398">
    <property type="term" value="P:mRNA splicing, via spliceosome"/>
    <property type="evidence" value="ECO:0007669"/>
    <property type="project" value="TreeGrafter"/>
</dbReference>
<dbReference type="OrthoDB" id="9941526at2759"/>
<feature type="domain" description="RRM" evidence="4">
    <location>
        <begin position="182"/>
        <end position="256"/>
    </location>
</feature>
<comment type="caution">
    <text evidence="5">The sequence shown here is derived from an EMBL/GenBank/DDBJ whole genome shotgun (WGS) entry which is preliminary data.</text>
</comment>
<feature type="compositionally biased region" description="Polar residues" evidence="3">
    <location>
        <begin position="434"/>
        <end position="447"/>
    </location>
</feature>
<evidence type="ECO:0000256" key="3">
    <source>
        <dbReference type="SAM" id="MobiDB-lite"/>
    </source>
</evidence>
<dbReference type="InterPro" id="IPR035979">
    <property type="entry name" value="RBD_domain_sf"/>
</dbReference>